<comment type="caution">
    <text evidence="2">The sequence shown here is derived from an EMBL/GenBank/DDBJ whole genome shotgun (WGS) entry which is preliminary data.</text>
</comment>
<proteinExistence type="predicted"/>
<evidence type="ECO:0000313" key="2">
    <source>
        <dbReference type="EMBL" id="ELY68898.1"/>
    </source>
</evidence>
<feature type="region of interest" description="Disordered" evidence="1">
    <location>
        <begin position="1"/>
        <end position="28"/>
    </location>
</feature>
<dbReference type="RefSeq" id="WP_006430260.1">
    <property type="nucleotide sequence ID" value="NZ_AOID01000019.1"/>
</dbReference>
<keyword evidence="3" id="KW-1185">Reference proteome</keyword>
<dbReference type="Proteomes" id="UP000011632">
    <property type="component" value="Unassembled WGS sequence"/>
</dbReference>
<name>L9Y7I0_9EURY</name>
<dbReference type="PATRIC" id="fig|1227496.3.peg.1213"/>
<dbReference type="OrthoDB" id="331156at2157"/>
<evidence type="ECO:0000313" key="3">
    <source>
        <dbReference type="Proteomes" id="UP000011632"/>
    </source>
</evidence>
<dbReference type="EMBL" id="AOID01000019">
    <property type="protein sequence ID" value="ELY68898.1"/>
    <property type="molecule type" value="Genomic_DNA"/>
</dbReference>
<organism evidence="2 3">
    <name type="scientific">Natrinema versiforme JCM 10478</name>
    <dbReference type="NCBI Taxonomy" id="1227496"/>
    <lineage>
        <taxon>Archaea</taxon>
        <taxon>Methanobacteriati</taxon>
        <taxon>Methanobacteriota</taxon>
        <taxon>Stenosarchaea group</taxon>
        <taxon>Halobacteria</taxon>
        <taxon>Halobacteriales</taxon>
        <taxon>Natrialbaceae</taxon>
        <taxon>Natrinema</taxon>
    </lineage>
</organism>
<reference evidence="2 3" key="1">
    <citation type="journal article" date="2014" name="PLoS Genet.">
        <title>Phylogenetically driven sequencing of extremely halophilic archaea reveals strategies for static and dynamic osmo-response.</title>
        <authorList>
            <person name="Becker E.A."/>
            <person name="Seitzer P.M."/>
            <person name="Tritt A."/>
            <person name="Larsen D."/>
            <person name="Krusor M."/>
            <person name="Yao A.I."/>
            <person name="Wu D."/>
            <person name="Madern D."/>
            <person name="Eisen J.A."/>
            <person name="Darling A.E."/>
            <person name="Facciotti M.T."/>
        </authorList>
    </citation>
    <scope>NUCLEOTIDE SEQUENCE [LARGE SCALE GENOMIC DNA]</scope>
    <source>
        <strain evidence="2 3">JCM 10478</strain>
    </source>
</reference>
<sequence length="72" mass="7833">MTETDSSIPDMAEIDWGPTRRPLEAGDPCPECGHPFNSDAWDVRHVHGGPSAGESWLYECPGCEQETCVIGT</sequence>
<gene>
    <name evidence="2" type="ORF">C489_06013</name>
</gene>
<accession>L9Y7I0</accession>
<protein>
    <submittedName>
        <fullName evidence="2">Uncharacterized protein</fullName>
    </submittedName>
</protein>
<evidence type="ECO:0000256" key="1">
    <source>
        <dbReference type="SAM" id="MobiDB-lite"/>
    </source>
</evidence>
<dbReference type="AlphaFoldDB" id="L9Y7I0"/>